<dbReference type="InterPro" id="IPR034583">
    <property type="entry name" value="EMF1"/>
</dbReference>
<feature type="region of interest" description="Disordered" evidence="1">
    <location>
        <begin position="155"/>
        <end position="188"/>
    </location>
</feature>
<dbReference type="GO" id="GO:0009910">
    <property type="term" value="P:negative regulation of flower development"/>
    <property type="evidence" value="ECO:0007669"/>
    <property type="project" value="InterPro"/>
</dbReference>
<organism evidence="2 3">
    <name type="scientific">Vitis vinifera</name>
    <name type="common">Grape</name>
    <dbReference type="NCBI Taxonomy" id="29760"/>
    <lineage>
        <taxon>Eukaryota</taxon>
        <taxon>Viridiplantae</taxon>
        <taxon>Streptophyta</taxon>
        <taxon>Embryophyta</taxon>
        <taxon>Tracheophyta</taxon>
        <taxon>Spermatophyta</taxon>
        <taxon>Magnoliopsida</taxon>
        <taxon>eudicotyledons</taxon>
        <taxon>Gunneridae</taxon>
        <taxon>Pentapetalae</taxon>
        <taxon>rosids</taxon>
        <taxon>Vitales</taxon>
        <taxon>Vitaceae</taxon>
        <taxon>Viteae</taxon>
        <taxon>Vitis</taxon>
    </lineage>
</organism>
<dbReference type="GO" id="GO:0045892">
    <property type="term" value="P:negative regulation of DNA-templated transcription"/>
    <property type="evidence" value="ECO:0007669"/>
    <property type="project" value="InterPro"/>
</dbReference>
<accession>A0A438K8F2</accession>
<dbReference type="EMBL" id="QGNW01000013">
    <property type="protein sequence ID" value="RVX17482.1"/>
    <property type="molecule type" value="Genomic_DNA"/>
</dbReference>
<sequence>MLLNIGSETLNRAHVEYPFACNDNGIKLHPKLMGSLDLYSKENKPAMHLLSLMDSGTKSSNHFSMEEDSKFLKKSAFPRDYDSREFSGLEIGAYCCSKMNLVDLTANESRIRSTLLEDELNVTTSESRLRCILQKDPVRVLLLLRPLVPFASSSQKDGNFKPAGLIDQVLPRSRRKEKSKGLPPPIQN</sequence>
<gene>
    <name evidence="2" type="ORF">CK203_003866</name>
</gene>
<proteinExistence type="predicted"/>
<dbReference type="Proteomes" id="UP000288805">
    <property type="component" value="Unassembled WGS sequence"/>
</dbReference>
<dbReference type="PANTHER" id="PTHR35504:SF1">
    <property type="entry name" value="PROTEIN EMBRYONIC FLOWER 1"/>
    <property type="match status" value="1"/>
</dbReference>
<evidence type="ECO:0000256" key="1">
    <source>
        <dbReference type="SAM" id="MobiDB-lite"/>
    </source>
</evidence>
<evidence type="ECO:0000313" key="2">
    <source>
        <dbReference type="EMBL" id="RVX17482.1"/>
    </source>
</evidence>
<name>A0A438K8F2_VITVI</name>
<dbReference type="GO" id="GO:0048367">
    <property type="term" value="P:shoot system development"/>
    <property type="evidence" value="ECO:0007669"/>
    <property type="project" value="InterPro"/>
</dbReference>
<reference evidence="2 3" key="1">
    <citation type="journal article" date="2018" name="PLoS Genet.">
        <title>Population sequencing reveals clonal diversity and ancestral inbreeding in the grapevine cultivar Chardonnay.</title>
        <authorList>
            <person name="Roach M.J."/>
            <person name="Johnson D.L."/>
            <person name="Bohlmann J."/>
            <person name="van Vuuren H.J."/>
            <person name="Jones S.J."/>
            <person name="Pretorius I.S."/>
            <person name="Schmidt S.A."/>
            <person name="Borneman A.R."/>
        </authorList>
    </citation>
    <scope>NUCLEOTIDE SEQUENCE [LARGE SCALE GENOMIC DNA]</scope>
    <source>
        <strain evidence="3">cv. Chardonnay</strain>
        <tissue evidence="2">Leaf</tissue>
    </source>
</reference>
<protein>
    <submittedName>
        <fullName evidence="2">Uncharacterized protein</fullName>
    </submittedName>
</protein>
<dbReference type="AlphaFoldDB" id="A0A438K8F2"/>
<evidence type="ECO:0000313" key="3">
    <source>
        <dbReference type="Proteomes" id="UP000288805"/>
    </source>
</evidence>
<comment type="caution">
    <text evidence="2">The sequence shown here is derived from an EMBL/GenBank/DDBJ whole genome shotgun (WGS) entry which is preliminary data.</text>
</comment>
<dbReference type="PANTHER" id="PTHR35504">
    <property type="entry name" value="PROTEIN EMBRYONIC FLOWER 1"/>
    <property type="match status" value="1"/>
</dbReference>